<accession>A0A0F9NZU5</accession>
<comment type="caution">
    <text evidence="2">The sequence shown here is derived from an EMBL/GenBank/DDBJ whole genome shotgun (WGS) entry which is preliminary data.</text>
</comment>
<feature type="compositionally biased region" description="Gly residues" evidence="1">
    <location>
        <begin position="565"/>
        <end position="576"/>
    </location>
</feature>
<protein>
    <recommendedName>
        <fullName evidence="3">Portal protein</fullName>
    </recommendedName>
</protein>
<dbReference type="AlphaFoldDB" id="A0A0F9NZU5"/>
<name>A0A0F9NZU5_9ZZZZ</name>
<dbReference type="EMBL" id="LAZR01002836">
    <property type="protein sequence ID" value="KKN25025.1"/>
    <property type="molecule type" value="Genomic_DNA"/>
</dbReference>
<evidence type="ECO:0008006" key="3">
    <source>
        <dbReference type="Google" id="ProtNLM"/>
    </source>
</evidence>
<gene>
    <name evidence="2" type="ORF">LCGC14_0889070</name>
</gene>
<reference evidence="2" key="1">
    <citation type="journal article" date="2015" name="Nature">
        <title>Complex archaea that bridge the gap between prokaryotes and eukaryotes.</title>
        <authorList>
            <person name="Spang A."/>
            <person name="Saw J.H."/>
            <person name="Jorgensen S.L."/>
            <person name="Zaremba-Niedzwiedzka K."/>
            <person name="Martijn J."/>
            <person name="Lind A.E."/>
            <person name="van Eijk R."/>
            <person name="Schleper C."/>
            <person name="Guy L."/>
            <person name="Ettema T.J."/>
        </authorList>
    </citation>
    <scope>NUCLEOTIDE SEQUENCE</scope>
</reference>
<feature type="region of interest" description="Disordered" evidence="1">
    <location>
        <begin position="561"/>
        <end position="617"/>
    </location>
</feature>
<proteinExistence type="predicted"/>
<organism evidence="2">
    <name type="scientific">marine sediment metagenome</name>
    <dbReference type="NCBI Taxonomy" id="412755"/>
    <lineage>
        <taxon>unclassified sequences</taxon>
        <taxon>metagenomes</taxon>
        <taxon>ecological metagenomes</taxon>
    </lineage>
</organism>
<evidence type="ECO:0000313" key="2">
    <source>
        <dbReference type="EMBL" id="KKN25025.1"/>
    </source>
</evidence>
<evidence type="ECO:0000256" key="1">
    <source>
        <dbReference type="SAM" id="MobiDB-lite"/>
    </source>
</evidence>
<sequence length="617" mass="67635">MPTINVRKAAQPLRDAIFKEVEQRRSLYQERDVVMHNIRRYRLMRQKTYMPKSYQRRFGGGNGVKLPTMYRLVQTAVSAIAKRFPMIYVEPLSIGDRKAAAEMTRAAPLLLQAIERRAGRPFLYGLYYTLFGDGLGVTKTQPGAWSGFPLLGEDEDPAVYNERVARFLAERPLPFQCRIVDPLTFYPPLNEYGEGVVLESAYRSTPEVLRSLNICPSGDGLKLQQVPEGKPYPADELPAGFPTSIRVDEVWSEGEVAVSIHGSEETWVFENPTGEHPYNWGFADPTGVEDPANVGMSVAYPLYYIAPWIDTMVGIMLAWGQLAAPTPYTTQDFGPGVRPTQETKIENFQLGKMYHFATGRKPGILSPPDVGAPVLNFLNFLTGSAEGGGLPALVSGGGVGTRLPALTFQNTYEAGTDRLRSGTQAIETVIAGTLHKAFKIIGRYDTPVKTNGWDYVAGDMARKKRAWATIRPAEARKGRQIVVSLAIDSTQDLIAKGTHAQFMQNARLWDAEKAMRFSGVENPEDMKDRVDADDARRMMAPLIAESLIMADPEMRALVEARAEAEGGGEGGGEGGEPPGPGRNRKGVPAGRGGGKRGGATQRPRGNRQGTGKTRGRT</sequence>